<dbReference type="InParanoid" id="A0A3Q7EPK9"/>
<protein>
    <submittedName>
        <fullName evidence="2">Uncharacterized protein</fullName>
    </submittedName>
</protein>
<dbReference type="PaxDb" id="4081-Solyc01g102630.2.1"/>
<evidence type="ECO:0000313" key="3">
    <source>
        <dbReference type="Proteomes" id="UP000004994"/>
    </source>
</evidence>
<feature type="transmembrane region" description="Helical" evidence="1">
    <location>
        <begin position="65"/>
        <end position="87"/>
    </location>
</feature>
<dbReference type="Gramene" id="Solyc01g102630.3.1">
    <property type="protein sequence ID" value="Solyc01g102630.3.1"/>
    <property type="gene ID" value="Solyc01g102630.3"/>
</dbReference>
<proteinExistence type="predicted"/>
<keyword evidence="3" id="KW-1185">Reference proteome</keyword>
<sequence length="169" mass="19424">MLFSRVDRDSHKFIDAGNRGKTHELIRKKKSRRNHSAPPCYQGKNKFFAMSGLQERQQEITVLRLFMMCPLMPSLFVLECLFVLLIIDDRKRVQLINVLFHHAETRAVSRLHHSAGSFHSSHPINERPSVKRELVNIRNSNLQAQGECTCTHDGELKEGNHPVSCPCPE</sequence>
<accession>A0A3Q7EPK9</accession>
<reference evidence="2" key="1">
    <citation type="journal article" date="2012" name="Nature">
        <title>The tomato genome sequence provides insights into fleshy fruit evolution.</title>
        <authorList>
            <consortium name="Tomato Genome Consortium"/>
        </authorList>
    </citation>
    <scope>NUCLEOTIDE SEQUENCE [LARGE SCALE GENOMIC DNA]</scope>
    <source>
        <strain evidence="2">cv. Heinz 1706</strain>
    </source>
</reference>
<evidence type="ECO:0000256" key="1">
    <source>
        <dbReference type="SAM" id="Phobius"/>
    </source>
</evidence>
<evidence type="ECO:0000313" key="2">
    <source>
        <dbReference type="EnsemblPlants" id="Solyc01g102630.3.1"/>
    </source>
</evidence>
<name>A0A3Q7EPK9_SOLLC</name>
<dbReference type="STRING" id="4081.A0A3Q7EPK9"/>
<keyword evidence="1" id="KW-1133">Transmembrane helix</keyword>
<dbReference type="EnsemblPlants" id="Solyc01g102630.3.1">
    <property type="protein sequence ID" value="Solyc01g102630.3.1"/>
    <property type="gene ID" value="Solyc01g102630.3"/>
</dbReference>
<dbReference type="AlphaFoldDB" id="A0A3Q7EPK9"/>
<organism evidence="2">
    <name type="scientific">Solanum lycopersicum</name>
    <name type="common">Tomato</name>
    <name type="synonym">Lycopersicon esculentum</name>
    <dbReference type="NCBI Taxonomy" id="4081"/>
    <lineage>
        <taxon>Eukaryota</taxon>
        <taxon>Viridiplantae</taxon>
        <taxon>Streptophyta</taxon>
        <taxon>Embryophyta</taxon>
        <taxon>Tracheophyta</taxon>
        <taxon>Spermatophyta</taxon>
        <taxon>Magnoliopsida</taxon>
        <taxon>eudicotyledons</taxon>
        <taxon>Gunneridae</taxon>
        <taxon>Pentapetalae</taxon>
        <taxon>asterids</taxon>
        <taxon>lamiids</taxon>
        <taxon>Solanales</taxon>
        <taxon>Solanaceae</taxon>
        <taxon>Solanoideae</taxon>
        <taxon>Solaneae</taxon>
        <taxon>Solanum</taxon>
        <taxon>Solanum subgen. Lycopersicon</taxon>
    </lineage>
</organism>
<dbReference type="Proteomes" id="UP000004994">
    <property type="component" value="Chromosome 1"/>
</dbReference>
<keyword evidence="1" id="KW-0472">Membrane</keyword>
<keyword evidence="1" id="KW-0812">Transmembrane</keyword>
<dbReference type="OMA" id="RELVNIW"/>
<reference evidence="2" key="2">
    <citation type="submission" date="2019-01" db="UniProtKB">
        <authorList>
            <consortium name="EnsemblPlants"/>
        </authorList>
    </citation>
    <scope>IDENTIFICATION</scope>
    <source>
        <strain evidence="2">cv. Heinz 1706</strain>
    </source>
</reference>